<reference evidence="6 7" key="1">
    <citation type="submission" date="2021-06" db="EMBL/GenBank/DDBJ databases">
        <authorList>
            <person name="Kallberg Y."/>
            <person name="Tangrot J."/>
            <person name="Rosling A."/>
        </authorList>
    </citation>
    <scope>NUCLEOTIDE SEQUENCE [LARGE SCALE GENOMIC DNA]</scope>
    <source>
        <strain evidence="6 7">120-4 pot B 10/14</strain>
    </source>
</reference>
<keyword evidence="2" id="KW-0479">Metal-binding</keyword>
<evidence type="ECO:0000256" key="5">
    <source>
        <dbReference type="ARBA" id="ARBA00023242"/>
    </source>
</evidence>
<accession>A0ABN7USI7</accession>
<sequence>MHKVNTSTSNCSSHLSNVHGIIEDQGKNINDTELIIIPHDEPRQIQLCQYLADWIITDSQPLNVLENSAFKKFINELDPKFKIPCIKSIKKLIPLRGGMASFFAPSSDLDIHEPNTSISEAEISTSASSNPTNIKVQVIVQFQLI</sequence>
<dbReference type="SUPFAM" id="SSF140996">
    <property type="entry name" value="Hermes dimerisation domain"/>
    <property type="match status" value="1"/>
</dbReference>
<dbReference type="InterPro" id="IPR052035">
    <property type="entry name" value="ZnF_BED_domain_contain"/>
</dbReference>
<evidence type="ECO:0000313" key="7">
    <source>
        <dbReference type="Proteomes" id="UP000789901"/>
    </source>
</evidence>
<evidence type="ECO:0000313" key="6">
    <source>
        <dbReference type="EMBL" id="CAG8666243.1"/>
    </source>
</evidence>
<name>A0ABN7USI7_GIGMA</name>
<comment type="caution">
    <text evidence="6">The sequence shown here is derived from an EMBL/GenBank/DDBJ whole genome shotgun (WGS) entry which is preliminary data.</text>
</comment>
<evidence type="ECO:0000256" key="2">
    <source>
        <dbReference type="ARBA" id="ARBA00022723"/>
    </source>
</evidence>
<dbReference type="PANTHER" id="PTHR46481">
    <property type="entry name" value="ZINC FINGER BED DOMAIN-CONTAINING PROTEIN 4"/>
    <property type="match status" value="1"/>
</dbReference>
<evidence type="ECO:0000256" key="4">
    <source>
        <dbReference type="ARBA" id="ARBA00022833"/>
    </source>
</evidence>
<keyword evidence="7" id="KW-1185">Reference proteome</keyword>
<proteinExistence type="predicted"/>
<organism evidence="6 7">
    <name type="scientific">Gigaspora margarita</name>
    <dbReference type="NCBI Taxonomy" id="4874"/>
    <lineage>
        <taxon>Eukaryota</taxon>
        <taxon>Fungi</taxon>
        <taxon>Fungi incertae sedis</taxon>
        <taxon>Mucoromycota</taxon>
        <taxon>Glomeromycotina</taxon>
        <taxon>Glomeromycetes</taxon>
        <taxon>Diversisporales</taxon>
        <taxon>Gigasporaceae</taxon>
        <taxon>Gigaspora</taxon>
    </lineage>
</organism>
<evidence type="ECO:0000256" key="1">
    <source>
        <dbReference type="ARBA" id="ARBA00004123"/>
    </source>
</evidence>
<dbReference type="EMBL" id="CAJVQB010005630">
    <property type="protein sequence ID" value="CAG8666243.1"/>
    <property type="molecule type" value="Genomic_DNA"/>
</dbReference>
<keyword evidence="4" id="KW-0862">Zinc</keyword>
<dbReference type="Proteomes" id="UP000789901">
    <property type="component" value="Unassembled WGS sequence"/>
</dbReference>
<keyword evidence="5" id="KW-0539">Nucleus</keyword>
<protein>
    <submittedName>
        <fullName evidence="6">3576_t:CDS:1</fullName>
    </submittedName>
</protein>
<evidence type="ECO:0000256" key="3">
    <source>
        <dbReference type="ARBA" id="ARBA00022771"/>
    </source>
</evidence>
<dbReference type="PANTHER" id="PTHR46481:SF10">
    <property type="entry name" value="ZINC FINGER BED DOMAIN-CONTAINING PROTEIN 39"/>
    <property type="match status" value="1"/>
</dbReference>
<keyword evidence="3" id="KW-0863">Zinc-finger</keyword>
<comment type="subcellular location">
    <subcellularLocation>
        <location evidence="1">Nucleus</location>
    </subcellularLocation>
</comment>
<gene>
    <name evidence="6" type="ORF">GMARGA_LOCUS10163</name>
</gene>